<name>A0A0P1AUJ1_PLAHL</name>
<dbReference type="Proteomes" id="UP000054928">
    <property type="component" value="Unassembled WGS sequence"/>
</dbReference>
<reference evidence="3" key="1">
    <citation type="submission" date="2014-09" db="EMBL/GenBank/DDBJ databases">
        <authorList>
            <person name="Sharma Rahul"/>
            <person name="Thines Marco"/>
        </authorList>
    </citation>
    <scope>NUCLEOTIDE SEQUENCE [LARGE SCALE GENOMIC DNA]</scope>
</reference>
<evidence type="ECO:0000313" key="3">
    <source>
        <dbReference type="Proteomes" id="UP000054928"/>
    </source>
</evidence>
<evidence type="ECO:0000313" key="2">
    <source>
        <dbReference type="EMBL" id="CEG46024.1"/>
    </source>
</evidence>
<dbReference type="CDD" id="cd14690">
    <property type="entry name" value="bZIP_CREB1"/>
    <property type="match status" value="1"/>
</dbReference>
<dbReference type="AlphaFoldDB" id="A0A0P1AUJ1"/>
<accession>A0A0P1AUJ1</accession>
<evidence type="ECO:0000256" key="1">
    <source>
        <dbReference type="SAM" id="Coils"/>
    </source>
</evidence>
<dbReference type="OrthoDB" id="295274at2759"/>
<proteinExistence type="predicted"/>
<sequence length="481" mass="54234">MSERRDTRASSTSPAAMSGIDLSIFNDGEEDAFGWLLYNNAAVSATASTETAETAMFNPAGNFSRSDDIEIDCAVVRGSIVEKLQVQAAISSTANVAQPNFCMPGTQFREDIKGVTSASIMLPNARQLDHDNLSDSVNCSGENNGVTGENYSINTKKKSKRRSRVIRLQSTKQTILPRSHNTRAKCTANASVVAESQRPLQYKKIGAVSSTTDCHGLVKELEKKQIRRVKNLASVREFRKRKTKQLEQNEARLRQLEADNMDLKMRLKIGKEAILGEQREKQQIKEQMRQMLQQNANEQEIAQFLNMYKVTYSDYGPKRREKLHFHLSRIRELLLPTQVTKMSLYSVEQGVDLLRRDDHVIQDDPPSASDSTIGTTSLWNILAEELEVSCEQQSQILERRVAIKKVRDDLNHTLSIVKKLEEVIDEKNTALEAQVAQLQRILTPTQATKFIIWVKENPAFMYMLDKLVDSTLHNSSSSIGE</sequence>
<dbReference type="RefSeq" id="XP_024582393.1">
    <property type="nucleotide sequence ID" value="XM_024716834.1"/>
</dbReference>
<protein>
    <submittedName>
        <fullName evidence="2">Camp responsive element modulator</fullName>
    </submittedName>
</protein>
<feature type="coiled-coil region" evidence="1">
    <location>
        <begin position="239"/>
        <end position="301"/>
    </location>
</feature>
<dbReference type="GeneID" id="36397406"/>
<dbReference type="EMBL" id="CCYD01001884">
    <property type="protein sequence ID" value="CEG46024.1"/>
    <property type="molecule type" value="Genomic_DNA"/>
</dbReference>
<keyword evidence="3" id="KW-1185">Reference proteome</keyword>
<organism evidence="2 3">
    <name type="scientific">Plasmopara halstedii</name>
    <name type="common">Downy mildew of sunflower</name>
    <dbReference type="NCBI Taxonomy" id="4781"/>
    <lineage>
        <taxon>Eukaryota</taxon>
        <taxon>Sar</taxon>
        <taxon>Stramenopiles</taxon>
        <taxon>Oomycota</taxon>
        <taxon>Peronosporomycetes</taxon>
        <taxon>Peronosporales</taxon>
        <taxon>Peronosporaceae</taxon>
        <taxon>Plasmopara</taxon>
    </lineage>
</organism>
<keyword evidence="1" id="KW-0175">Coiled coil</keyword>